<protein>
    <recommendedName>
        <fullName evidence="2">histidine kinase</fullName>
        <ecNumber evidence="2">2.7.13.3</ecNumber>
    </recommendedName>
</protein>
<keyword evidence="3 7" id="KW-0808">Transferase</keyword>
<evidence type="ECO:0000313" key="8">
    <source>
        <dbReference type="Proteomes" id="UP000070366"/>
    </source>
</evidence>
<evidence type="ECO:0000256" key="5">
    <source>
        <dbReference type="SAM" id="Phobius"/>
    </source>
</evidence>
<dbReference type="InterPro" id="IPR010559">
    <property type="entry name" value="Sig_transdc_His_kin_internal"/>
</dbReference>
<evidence type="ECO:0000259" key="6">
    <source>
        <dbReference type="PROSITE" id="PS50109"/>
    </source>
</evidence>
<dbReference type="InterPro" id="IPR004358">
    <property type="entry name" value="Sig_transdc_His_kin-like_C"/>
</dbReference>
<dbReference type="GO" id="GO:0016020">
    <property type="term" value="C:membrane"/>
    <property type="evidence" value="ECO:0007669"/>
    <property type="project" value="InterPro"/>
</dbReference>
<proteinExistence type="predicted"/>
<gene>
    <name evidence="7" type="ORF">HMPREF3293_00130</name>
</gene>
<keyword evidence="4" id="KW-0902">Two-component regulatory system</keyword>
<name>A0A136Q8N6_9FIRM</name>
<dbReference type="InterPro" id="IPR003594">
    <property type="entry name" value="HATPase_dom"/>
</dbReference>
<accession>A0A136Q8N6</accession>
<organism evidence="7 8">
    <name type="scientific">Christensenella minuta</name>
    <dbReference type="NCBI Taxonomy" id="626937"/>
    <lineage>
        <taxon>Bacteria</taxon>
        <taxon>Bacillati</taxon>
        <taxon>Bacillota</taxon>
        <taxon>Clostridia</taxon>
        <taxon>Christensenellales</taxon>
        <taxon>Christensenellaceae</taxon>
        <taxon>Christensenella</taxon>
    </lineage>
</organism>
<reference evidence="7 8" key="1">
    <citation type="submission" date="2016-02" db="EMBL/GenBank/DDBJ databases">
        <authorList>
            <person name="Wen L."/>
            <person name="He K."/>
            <person name="Yang H."/>
        </authorList>
    </citation>
    <scope>NUCLEOTIDE SEQUENCE [LARGE SCALE GENOMIC DNA]</scope>
    <source>
        <strain evidence="7 8">DSM 22607</strain>
    </source>
</reference>
<evidence type="ECO:0000256" key="3">
    <source>
        <dbReference type="ARBA" id="ARBA00022777"/>
    </source>
</evidence>
<dbReference type="EC" id="2.7.13.3" evidence="2"/>
<sequence length="351" mass="40545">MKKIEFFNTLPWIIRIPQRNLVFTAGAILIVLPSIIFSLTQRYLPLYFVAINALLLGLFLFFIIFFELRVLRPYEHFLIKLLSIRSNTTSQQNGYADSPEAMLDWIMDNQQRLANRELTLEYLRTEAELDALQSQINPHFLFNTLESIRGFAQKKNVPEIADITEAMSHLFRSSIQNMDTLVPLSDELENVQNYILIQDFRFPGKFQLHTKFHTEIPHLLSYKVPKLTLQPLVENAIFHGLELLPEGGLITLDIYTTEKRLIIRITDNGMGISRDRLNEINCRLVSMDKLKLPFFASEQKKRGIGIGLYNIHQRIRLQMGEQYGLTISSTLNIGTEVEVTLPLILENGVRP</sequence>
<dbReference type="AlphaFoldDB" id="A0A136Q8N6"/>
<evidence type="ECO:0000256" key="2">
    <source>
        <dbReference type="ARBA" id="ARBA00012438"/>
    </source>
</evidence>
<dbReference type="PANTHER" id="PTHR34220">
    <property type="entry name" value="SENSOR HISTIDINE KINASE YPDA"/>
    <property type="match status" value="1"/>
</dbReference>
<keyword evidence="3 7" id="KW-0418">Kinase</keyword>
<dbReference type="GO" id="GO:0000155">
    <property type="term" value="F:phosphorelay sensor kinase activity"/>
    <property type="evidence" value="ECO:0007669"/>
    <property type="project" value="InterPro"/>
</dbReference>
<dbReference type="PANTHER" id="PTHR34220:SF7">
    <property type="entry name" value="SENSOR HISTIDINE KINASE YPDA"/>
    <property type="match status" value="1"/>
</dbReference>
<dbReference type="KEGG" id="cmiu:B1H56_13140"/>
<dbReference type="RefSeq" id="WP_066523629.1">
    <property type="nucleotide sequence ID" value="NZ_CABMOF010000025.1"/>
</dbReference>
<dbReference type="Pfam" id="PF02518">
    <property type="entry name" value="HATPase_c"/>
    <property type="match status" value="1"/>
</dbReference>
<dbReference type="SUPFAM" id="SSF55874">
    <property type="entry name" value="ATPase domain of HSP90 chaperone/DNA topoisomerase II/histidine kinase"/>
    <property type="match status" value="1"/>
</dbReference>
<feature type="transmembrane region" description="Helical" evidence="5">
    <location>
        <begin position="21"/>
        <end position="40"/>
    </location>
</feature>
<keyword evidence="5" id="KW-0812">Transmembrane</keyword>
<dbReference type="InterPro" id="IPR005467">
    <property type="entry name" value="His_kinase_dom"/>
</dbReference>
<evidence type="ECO:0000256" key="4">
    <source>
        <dbReference type="ARBA" id="ARBA00023012"/>
    </source>
</evidence>
<comment type="catalytic activity">
    <reaction evidence="1">
        <text>ATP + protein L-histidine = ADP + protein N-phospho-L-histidine.</text>
        <dbReference type="EC" id="2.7.13.3"/>
    </reaction>
</comment>
<dbReference type="InterPro" id="IPR036890">
    <property type="entry name" value="HATPase_C_sf"/>
</dbReference>
<dbReference type="PRINTS" id="PR00344">
    <property type="entry name" value="BCTRLSENSOR"/>
</dbReference>
<dbReference type="InterPro" id="IPR050640">
    <property type="entry name" value="Bact_2-comp_sensor_kinase"/>
</dbReference>
<dbReference type="PROSITE" id="PS50109">
    <property type="entry name" value="HIS_KIN"/>
    <property type="match status" value="1"/>
</dbReference>
<feature type="transmembrane region" description="Helical" evidence="5">
    <location>
        <begin position="46"/>
        <end position="66"/>
    </location>
</feature>
<keyword evidence="5" id="KW-0472">Membrane</keyword>
<evidence type="ECO:0000313" key="7">
    <source>
        <dbReference type="EMBL" id="KXK67007.1"/>
    </source>
</evidence>
<keyword evidence="8" id="KW-1185">Reference proteome</keyword>
<keyword evidence="5" id="KW-1133">Transmembrane helix</keyword>
<dbReference type="EMBL" id="LSZW01000008">
    <property type="protein sequence ID" value="KXK67007.1"/>
    <property type="molecule type" value="Genomic_DNA"/>
</dbReference>
<evidence type="ECO:0000256" key="1">
    <source>
        <dbReference type="ARBA" id="ARBA00000085"/>
    </source>
</evidence>
<comment type="caution">
    <text evidence="7">The sequence shown here is derived from an EMBL/GenBank/DDBJ whole genome shotgun (WGS) entry which is preliminary data.</text>
</comment>
<dbReference type="STRING" id="626937.HMPREF3293_00130"/>
<dbReference type="OrthoDB" id="9809348at2"/>
<feature type="domain" description="Histidine kinase" evidence="6">
    <location>
        <begin position="229"/>
        <end position="345"/>
    </location>
</feature>
<dbReference type="PATRIC" id="fig|626937.4.peg.134"/>
<dbReference type="SMART" id="SM00387">
    <property type="entry name" value="HATPase_c"/>
    <property type="match status" value="1"/>
</dbReference>
<dbReference type="Proteomes" id="UP000070366">
    <property type="component" value="Unassembled WGS sequence"/>
</dbReference>
<dbReference type="Gene3D" id="3.30.565.10">
    <property type="entry name" value="Histidine kinase-like ATPase, C-terminal domain"/>
    <property type="match status" value="1"/>
</dbReference>
<dbReference type="Pfam" id="PF06580">
    <property type="entry name" value="His_kinase"/>
    <property type="match status" value="1"/>
</dbReference>